<dbReference type="RefSeq" id="WP_088603187.1">
    <property type="nucleotide sequence ID" value="NZ_NJIH01000004.1"/>
</dbReference>
<dbReference type="EMBL" id="NJIH01000004">
    <property type="protein sequence ID" value="OWT62099.1"/>
    <property type="molecule type" value="Genomic_DNA"/>
</dbReference>
<dbReference type="Gene3D" id="3.40.50.920">
    <property type="match status" value="1"/>
</dbReference>
<dbReference type="PANTHER" id="PTHR43257:SF2">
    <property type="entry name" value="PYRUVATE DEHYDROGENASE E1 COMPONENT SUBUNIT BETA"/>
    <property type="match status" value="1"/>
</dbReference>
<dbReference type="InterPro" id="IPR009014">
    <property type="entry name" value="Transketo_C/PFOR_II"/>
</dbReference>
<evidence type="ECO:0000313" key="7">
    <source>
        <dbReference type="Proteomes" id="UP000214603"/>
    </source>
</evidence>
<feature type="domain" description="Transketolase-like pyrimidine-binding" evidence="5">
    <location>
        <begin position="27"/>
        <end position="199"/>
    </location>
</feature>
<keyword evidence="2" id="KW-0560">Oxidoreductase</keyword>
<evidence type="ECO:0000256" key="1">
    <source>
        <dbReference type="ARBA" id="ARBA00001964"/>
    </source>
</evidence>
<dbReference type="PANTHER" id="PTHR43257">
    <property type="entry name" value="PYRUVATE DEHYDROGENASE E1 COMPONENT BETA SUBUNIT"/>
    <property type="match status" value="1"/>
</dbReference>
<dbReference type="GO" id="GO:0016491">
    <property type="term" value="F:oxidoreductase activity"/>
    <property type="evidence" value="ECO:0007669"/>
    <property type="project" value="UniProtKB-KW"/>
</dbReference>
<dbReference type="Pfam" id="PF02779">
    <property type="entry name" value="Transket_pyr"/>
    <property type="match status" value="1"/>
</dbReference>
<dbReference type="OrthoDB" id="9780894at2"/>
<feature type="region of interest" description="Disordered" evidence="4">
    <location>
        <begin position="1"/>
        <end position="21"/>
    </location>
</feature>
<comment type="cofactor">
    <cofactor evidence="1">
        <name>thiamine diphosphate</name>
        <dbReference type="ChEBI" id="CHEBI:58937"/>
    </cofactor>
</comment>
<dbReference type="CDD" id="cd07036">
    <property type="entry name" value="TPP_PYR_E1-PDHc-beta_like"/>
    <property type="match status" value="1"/>
</dbReference>
<proteinExistence type="predicted"/>
<reference evidence="7" key="1">
    <citation type="submission" date="2017-06" db="EMBL/GenBank/DDBJ databases">
        <title>Herbaspirillum phytohormonus sp. nov., isolated from the root nodule of Robinia pseudoacacia in lead-zinc mine.</title>
        <authorList>
            <person name="Fan M."/>
            <person name="Lin Y."/>
        </authorList>
    </citation>
    <scope>NUCLEOTIDE SEQUENCE [LARGE SCALE GENOMIC DNA]</scope>
    <source>
        <strain evidence="7">SC-089</strain>
    </source>
</reference>
<evidence type="ECO:0000256" key="3">
    <source>
        <dbReference type="ARBA" id="ARBA00023052"/>
    </source>
</evidence>
<dbReference type="Gene3D" id="3.40.50.970">
    <property type="match status" value="1"/>
</dbReference>
<dbReference type="Proteomes" id="UP000214603">
    <property type="component" value="Unassembled WGS sequence"/>
</dbReference>
<gene>
    <name evidence="6" type="ORF">CEY11_09875</name>
</gene>
<name>A0A225MTX8_9BURK</name>
<dbReference type="InterPro" id="IPR005475">
    <property type="entry name" value="Transketolase-like_Pyr-bd"/>
</dbReference>
<dbReference type="Pfam" id="PF02780">
    <property type="entry name" value="Transketolase_C"/>
    <property type="match status" value="1"/>
</dbReference>
<evidence type="ECO:0000256" key="4">
    <source>
        <dbReference type="SAM" id="MobiDB-lite"/>
    </source>
</evidence>
<organism evidence="6 7">
    <name type="scientific">Candidimonas nitroreducens</name>
    <dbReference type="NCBI Taxonomy" id="683354"/>
    <lineage>
        <taxon>Bacteria</taxon>
        <taxon>Pseudomonadati</taxon>
        <taxon>Pseudomonadota</taxon>
        <taxon>Betaproteobacteria</taxon>
        <taxon>Burkholderiales</taxon>
        <taxon>Alcaligenaceae</taxon>
        <taxon>Candidimonas</taxon>
    </lineage>
</organism>
<dbReference type="SMART" id="SM00861">
    <property type="entry name" value="Transket_pyr"/>
    <property type="match status" value="1"/>
</dbReference>
<accession>A0A225MTX8</accession>
<evidence type="ECO:0000313" key="6">
    <source>
        <dbReference type="EMBL" id="OWT62099.1"/>
    </source>
</evidence>
<dbReference type="InterPro" id="IPR029061">
    <property type="entry name" value="THDP-binding"/>
</dbReference>
<keyword evidence="3" id="KW-0786">Thiamine pyrophosphate</keyword>
<evidence type="ECO:0000256" key="2">
    <source>
        <dbReference type="ARBA" id="ARBA00023002"/>
    </source>
</evidence>
<keyword evidence="7" id="KW-1185">Reference proteome</keyword>
<comment type="caution">
    <text evidence="6">The sequence shown here is derived from an EMBL/GenBank/DDBJ whole genome shotgun (WGS) entry which is preliminary data.</text>
</comment>
<dbReference type="AlphaFoldDB" id="A0A225MTX8"/>
<dbReference type="FunFam" id="3.40.50.970:FF:000001">
    <property type="entry name" value="Pyruvate dehydrogenase E1 beta subunit"/>
    <property type="match status" value="1"/>
</dbReference>
<dbReference type="SUPFAM" id="SSF52518">
    <property type="entry name" value="Thiamin diphosphate-binding fold (THDP-binding)"/>
    <property type="match status" value="1"/>
</dbReference>
<dbReference type="SUPFAM" id="SSF52922">
    <property type="entry name" value="TK C-terminal domain-like"/>
    <property type="match status" value="1"/>
</dbReference>
<protein>
    <submittedName>
        <fullName evidence="6">Alpha-ketoacid dehydrogenase subunit beta</fullName>
    </submittedName>
</protein>
<evidence type="ECO:0000259" key="5">
    <source>
        <dbReference type="SMART" id="SM00861"/>
    </source>
</evidence>
<sequence>MNQDIKRAASGGMTGSGAPHSRENVRLTLAEAIIEAIRQEMQDDPSVIYLGQDVGVFGGVMQGTRGLYDEFGRNRVLETPISESAMVGIGLGAALFGMKPIVEVSFGEFLPAAMNQLINQAPNLHYMTGGAKSAPAVIRTRAGHGPYGGHPQDYSVWFCHVPGIKVVMPANPSDAYRLMRAAIRDPNPVLFVEPMSLSHGRREQVDLTESIGPETIGSARIAHAGKDLTLVAYGSQLPLVQRASQRAEAEHGVSVEIIDLRSLAPWDVATVVQSVRRTRRLLTVHEAWKGFGHGAEVIARVLEELGPDSEAVRVGRVGAKPVPIPSGPLRGLALPDEKEIHTAIMNLARSREAHIA</sequence>
<dbReference type="InterPro" id="IPR033248">
    <property type="entry name" value="Transketolase_C"/>
</dbReference>